<evidence type="ECO:0008006" key="9">
    <source>
        <dbReference type="Google" id="ProtNLM"/>
    </source>
</evidence>
<name>A0A4V6S189_9AGAM</name>
<dbReference type="InterPro" id="IPR002403">
    <property type="entry name" value="Cyt_P450_E_grp-IV"/>
</dbReference>
<evidence type="ECO:0000256" key="2">
    <source>
        <dbReference type="ARBA" id="ARBA00010617"/>
    </source>
</evidence>
<evidence type="ECO:0000256" key="6">
    <source>
        <dbReference type="PIRSR" id="PIRSR602403-1"/>
    </source>
</evidence>
<keyword evidence="8" id="KW-1185">Reference proteome</keyword>
<evidence type="ECO:0000313" key="8">
    <source>
        <dbReference type="Proteomes" id="UP000308199"/>
    </source>
</evidence>
<keyword evidence="4 6" id="KW-0479">Metal-binding</keyword>
<comment type="similarity">
    <text evidence="2">Belongs to the cytochrome P450 family.</text>
</comment>
<evidence type="ECO:0000256" key="5">
    <source>
        <dbReference type="ARBA" id="ARBA00023004"/>
    </source>
</evidence>
<dbReference type="GO" id="GO:0008395">
    <property type="term" value="F:steroid hydroxylase activity"/>
    <property type="evidence" value="ECO:0007669"/>
    <property type="project" value="TreeGrafter"/>
</dbReference>
<dbReference type="PANTHER" id="PTHR24304">
    <property type="entry name" value="CYTOCHROME P450 FAMILY 7"/>
    <property type="match status" value="1"/>
</dbReference>
<dbReference type="InterPro" id="IPR050529">
    <property type="entry name" value="CYP450_sterol_14alpha_dmase"/>
</dbReference>
<dbReference type="Pfam" id="PF00067">
    <property type="entry name" value="p450"/>
    <property type="match status" value="1"/>
</dbReference>
<feature type="binding site" description="axial binding residue" evidence="6">
    <location>
        <position position="435"/>
    </location>
    <ligand>
        <name>heme</name>
        <dbReference type="ChEBI" id="CHEBI:30413"/>
    </ligand>
    <ligandPart>
        <name>Fe</name>
        <dbReference type="ChEBI" id="CHEBI:18248"/>
    </ligandPart>
</feature>
<gene>
    <name evidence="7" type="ORF">EW145_g2619</name>
</gene>
<dbReference type="SUPFAM" id="SSF48264">
    <property type="entry name" value="Cytochrome P450"/>
    <property type="match status" value="1"/>
</dbReference>
<comment type="cofactor">
    <cofactor evidence="1 6">
        <name>heme</name>
        <dbReference type="ChEBI" id="CHEBI:30413"/>
    </cofactor>
</comment>
<organism evidence="7 8">
    <name type="scientific">Phellinidium pouzarii</name>
    <dbReference type="NCBI Taxonomy" id="167371"/>
    <lineage>
        <taxon>Eukaryota</taxon>
        <taxon>Fungi</taxon>
        <taxon>Dikarya</taxon>
        <taxon>Basidiomycota</taxon>
        <taxon>Agaricomycotina</taxon>
        <taxon>Agaricomycetes</taxon>
        <taxon>Hymenochaetales</taxon>
        <taxon>Hymenochaetaceae</taxon>
        <taxon>Phellinidium</taxon>
    </lineage>
</organism>
<dbReference type="InterPro" id="IPR036396">
    <property type="entry name" value="Cyt_P450_sf"/>
</dbReference>
<evidence type="ECO:0000256" key="1">
    <source>
        <dbReference type="ARBA" id="ARBA00001971"/>
    </source>
</evidence>
<comment type="caution">
    <text evidence="7">The sequence shown here is derived from an EMBL/GenBank/DDBJ whole genome shotgun (WGS) entry which is preliminary data.</text>
</comment>
<dbReference type="OrthoDB" id="3366823at2759"/>
<dbReference type="Gene3D" id="1.10.630.10">
    <property type="entry name" value="Cytochrome P450"/>
    <property type="match status" value="1"/>
</dbReference>
<dbReference type="PANTHER" id="PTHR24304:SF2">
    <property type="entry name" value="24-HYDROXYCHOLESTEROL 7-ALPHA-HYDROXYLASE"/>
    <property type="match status" value="1"/>
</dbReference>
<reference evidence="7 8" key="1">
    <citation type="submission" date="2019-02" db="EMBL/GenBank/DDBJ databases">
        <title>Genome sequencing of the rare red list fungi Phellinidium pouzarii.</title>
        <authorList>
            <person name="Buettner E."/>
            <person name="Kellner H."/>
        </authorList>
    </citation>
    <scope>NUCLEOTIDE SEQUENCE [LARGE SCALE GENOMIC DNA]</scope>
    <source>
        <strain evidence="7 8">DSM 108285</strain>
    </source>
</reference>
<evidence type="ECO:0000313" key="7">
    <source>
        <dbReference type="EMBL" id="THH08553.1"/>
    </source>
</evidence>
<protein>
    <recommendedName>
        <fullName evidence="9">Cytochrome P450</fullName>
    </recommendedName>
</protein>
<keyword evidence="5 6" id="KW-0408">Iron</keyword>
<dbReference type="GO" id="GO:0016705">
    <property type="term" value="F:oxidoreductase activity, acting on paired donors, with incorporation or reduction of molecular oxygen"/>
    <property type="evidence" value="ECO:0007669"/>
    <property type="project" value="InterPro"/>
</dbReference>
<accession>A0A4V6S189</accession>
<evidence type="ECO:0000256" key="3">
    <source>
        <dbReference type="ARBA" id="ARBA00022617"/>
    </source>
</evidence>
<dbReference type="EMBL" id="SGPK01000095">
    <property type="protein sequence ID" value="THH08553.1"/>
    <property type="molecule type" value="Genomic_DNA"/>
</dbReference>
<dbReference type="InterPro" id="IPR001128">
    <property type="entry name" value="Cyt_P450"/>
</dbReference>
<dbReference type="GO" id="GO:0020037">
    <property type="term" value="F:heme binding"/>
    <property type="evidence" value="ECO:0007669"/>
    <property type="project" value="InterPro"/>
</dbReference>
<dbReference type="PRINTS" id="PR00465">
    <property type="entry name" value="EP450IV"/>
</dbReference>
<proteinExistence type="inferred from homology"/>
<evidence type="ECO:0000256" key="4">
    <source>
        <dbReference type="ARBA" id="ARBA00022723"/>
    </source>
</evidence>
<dbReference type="AlphaFoldDB" id="A0A4V6S189"/>
<dbReference type="Proteomes" id="UP000308199">
    <property type="component" value="Unassembled WGS sequence"/>
</dbReference>
<sequence>MANLLKLTDGIAILLILYSIRYFVSRRSPVHPNSPPIARTYIPWLGGALSFVFRRGDLLNECRSRYGPVYKLMVAGRYFVVVSTPRTIANATKTPPEIFQPLDEKVVMVVTGLSERLHYVGELLHRTAYIFVANGLTKHRMSPITVPTNKLLFSNLRGVIDKPESPDISISIPDFVNPNIYRAVTAAFFGTQYIPDTYDDFYSMDKGMFYMTSNLQVLCKESHRATARMSAAIEPYVEKALGGDIEAPVEDSSHIISDSLREFRKGGLTVYEVSRLLVVVIWGINSNVMQVTNDALAYLLSDPAIYHRICTDVRAAISEKYKDFESFLAADPNAIDIEEFAILDSVILETLRITSLATSFREVLSDTYLSGENGKVYFVQKGEYILTDVRGMHFDATSFPQPEKFIADRFMNGQASIKTRDFKNLRPFGGGSSMCKGREFAQYIIKMFLLQTIYLFDIVPGEYKPSIEANRSMTIGRLRGSPVMRMRKRFEK</sequence>
<dbReference type="GO" id="GO:0005506">
    <property type="term" value="F:iron ion binding"/>
    <property type="evidence" value="ECO:0007669"/>
    <property type="project" value="InterPro"/>
</dbReference>
<keyword evidence="3 6" id="KW-0349">Heme</keyword>